<sequence>MDISFLSPEAFIQTAHKMYALDSLDPNTNCELLALISTTKLSHNTMVHVLYYLHLLLTHRTYLYHHPTTQGHSQSRQLGFNTSCREKLLPAPHRRTSADLFELLIVLMMVANKANDDSSYTMKTWENLTPLSISVLRKRELIVLKKLNYNVFLKTEDHAKWCTQVYAMVRGALPNVHHQDVSQQGQPKETYPVQAGPFTTTPLCNAVSSLSPLDSLPLTPRSPSLDLLLYAHAPAASLPKRKLYDGNAEQRCAKRSCYNKANDNNNSYGVVTDLTFTQTLTAPSISLPLPAFPYEQQLNQQQYQYHHQNQLLTPLKRFDYEYELQEHPQDCSCCALTRMTDVYHNNLRNGLKL</sequence>
<dbReference type="PANTHER" id="PTHR15615:SF27">
    <property type="entry name" value="PHO85 CYCLIN CLG1"/>
    <property type="match status" value="1"/>
</dbReference>
<dbReference type="GO" id="GO:0005634">
    <property type="term" value="C:nucleus"/>
    <property type="evidence" value="ECO:0007669"/>
    <property type="project" value="TreeGrafter"/>
</dbReference>
<dbReference type="AlphaFoldDB" id="A0A0H5C142"/>
<dbReference type="GO" id="GO:0019901">
    <property type="term" value="F:protein kinase binding"/>
    <property type="evidence" value="ECO:0007669"/>
    <property type="project" value="InterPro"/>
</dbReference>
<dbReference type="CDD" id="cd20557">
    <property type="entry name" value="CYCLIN_ScPCL1-like"/>
    <property type="match status" value="1"/>
</dbReference>
<reference evidence="2" key="1">
    <citation type="journal article" date="2015" name="J. Biotechnol.">
        <title>The structure of the Cyberlindnera jadinii genome and its relation to Candida utilis analyzed by the occurrence of single nucleotide polymorphisms.</title>
        <authorList>
            <person name="Rupp O."/>
            <person name="Brinkrolf K."/>
            <person name="Buerth C."/>
            <person name="Kunigo M."/>
            <person name="Schneider J."/>
            <person name="Jaenicke S."/>
            <person name="Goesmann A."/>
            <person name="Puehler A."/>
            <person name="Jaeger K.-E."/>
            <person name="Ernst J.F."/>
        </authorList>
    </citation>
    <scope>NUCLEOTIDE SEQUENCE [LARGE SCALE GENOMIC DNA]</scope>
    <source>
        <strain evidence="2">ATCC 18201 / CBS 1600 / BCRC 20928 / JCM 3617 / NBRC 0987 / NRRL Y-1542</strain>
    </source>
</reference>
<gene>
    <name evidence="1" type="ORF">BN1211_1590</name>
</gene>
<evidence type="ECO:0008006" key="3">
    <source>
        <dbReference type="Google" id="ProtNLM"/>
    </source>
</evidence>
<evidence type="ECO:0000313" key="1">
    <source>
        <dbReference type="EMBL" id="CEP21488.1"/>
    </source>
</evidence>
<accession>A0A0H5C142</accession>
<name>A0A0H5C142_CYBJN</name>
<dbReference type="InterPro" id="IPR013922">
    <property type="entry name" value="Cyclin_PHO80-like"/>
</dbReference>
<organism evidence="1 2">
    <name type="scientific">Cyberlindnera jadinii (strain ATCC 18201 / CBS 1600 / BCRC 20928 / JCM 3617 / NBRC 0987 / NRRL Y-1542)</name>
    <name type="common">Torula yeast</name>
    <name type="synonym">Candida utilis</name>
    <dbReference type="NCBI Taxonomy" id="983966"/>
    <lineage>
        <taxon>Eukaryota</taxon>
        <taxon>Fungi</taxon>
        <taxon>Dikarya</taxon>
        <taxon>Ascomycota</taxon>
        <taxon>Saccharomycotina</taxon>
        <taxon>Saccharomycetes</taxon>
        <taxon>Phaffomycetales</taxon>
        <taxon>Phaffomycetaceae</taxon>
        <taxon>Cyberlindnera</taxon>
    </lineage>
</organism>
<dbReference type="Proteomes" id="UP000038830">
    <property type="component" value="Unassembled WGS sequence"/>
</dbReference>
<dbReference type="GO" id="GO:0000307">
    <property type="term" value="C:cyclin-dependent protein kinase holoenzyme complex"/>
    <property type="evidence" value="ECO:0007669"/>
    <property type="project" value="UniProtKB-ARBA"/>
</dbReference>
<dbReference type="Gene3D" id="1.10.472.10">
    <property type="entry name" value="Cyclin-like"/>
    <property type="match status" value="1"/>
</dbReference>
<dbReference type="GO" id="GO:0016538">
    <property type="term" value="F:cyclin-dependent protein serine/threonine kinase regulator activity"/>
    <property type="evidence" value="ECO:0007669"/>
    <property type="project" value="TreeGrafter"/>
</dbReference>
<dbReference type="PANTHER" id="PTHR15615">
    <property type="match status" value="1"/>
</dbReference>
<protein>
    <recommendedName>
        <fullName evidence="3">Cyclin N-terminal domain-containing protein</fullName>
    </recommendedName>
</protein>
<evidence type="ECO:0000313" key="2">
    <source>
        <dbReference type="Proteomes" id="UP000038830"/>
    </source>
</evidence>
<dbReference type="EMBL" id="CDQK01000002">
    <property type="protein sequence ID" value="CEP21488.1"/>
    <property type="molecule type" value="Genomic_DNA"/>
</dbReference>
<proteinExistence type="predicted"/>